<protein>
    <recommendedName>
        <fullName evidence="2">non-chaperonin molecular chaperone ATPase</fullName>
        <ecNumber evidence="2">3.6.4.10</ecNumber>
    </recommendedName>
</protein>
<proteinExistence type="inferred from homology"/>
<dbReference type="Pfam" id="PF00012">
    <property type="entry name" value="HSP70"/>
    <property type="match status" value="1"/>
</dbReference>
<comment type="catalytic activity">
    <reaction evidence="6">
        <text>ATP + H2O = ADP + phosphate + H(+)</text>
        <dbReference type="Rhea" id="RHEA:13065"/>
        <dbReference type="ChEBI" id="CHEBI:15377"/>
        <dbReference type="ChEBI" id="CHEBI:15378"/>
        <dbReference type="ChEBI" id="CHEBI:30616"/>
        <dbReference type="ChEBI" id="CHEBI:43474"/>
        <dbReference type="ChEBI" id="CHEBI:456216"/>
        <dbReference type="EC" id="3.6.4.10"/>
    </reaction>
</comment>
<dbReference type="FunFam" id="3.30.30.30:FF:000005">
    <property type="entry name" value="Heat shock protein ssb1"/>
    <property type="match status" value="1"/>
</dbReference>
<dbReference type="EC" id="3.6.4.10" evidence="2"/>
<dbReference type="InterPro" id="IPR013126">
    <property type="entry name" value="Hsp_70_fam"/>
</dbReference>
<dbReference type="GO" id="GO:0005524">
    <property type="term" value="F:ATP binding"/>
    <property type="evidence" value="ECO:0007669"/>
    <property type="project" value="UniProtKB-KW"/>
</dbReference>
<evidence type="ECO:0000256" key="3">
    <source>
        <dbReference type="ARBA" id="ARBA00022741"/>
    </source>
</evidence>
<dbReference type="Gene3D" id="3.30.420.40">
    <property type="match status" value="2"/>
</dbReference>
<dbReference type="SUPFAM" id="SSF100920">
    <property type="entry name" value="Heat shock protein 70kD (HSP70), peptide-binding domain"/>
    <property type="match status" value="1"/>
</dbReference>
<dbReference type="InterPro" id="IPR018181">
    <property type="entry name" value="Heat_shock_70_CS"/>
</dbReference>
<dbReference type="FunFam" id="2.60.34.10:FF:000012">
    <property type="entry name" value="Heat shock 70 kDa protein"/>
    <property type="match status" value="1"/>
</dbReference>
<dbReference type="FunFam" id="3.90.640.10:FF:000002">
    <property type="entry name" value="Heat shock 70 kDa"/>
    <property type="match status" value="1"/>
</dbReference>
<evidence type="ECO:0000256" key="5">
    <source>
        <dbReference type="ARBA" id="ARBA00023186"/>
    </source>
</evidence>
<keyword evidence="3 7" id="KW-0547">Nucleotide-binding</keyword>
<comment type="similarity">
    <text evidence="1 7">Belongs to the heat shock protein 70 family.</text>
</comment>
<dbReference type="Gene3D" id="3.90.640.10">
    <property type="entry name" value="Actin, Chain A, domain 4"/>
    <property type="match status" value="1"/>
</dbReference>
<dbReference type="GO" id="GO:0140662">
    <property type="term" value="F:ATP-dependent protein folding chaperone"/>
    <property type="evidence" value="ECO:0007669"/>
    <property type="project" value="InterPro"/>
</dbReference>
<dbReference type="InterPro" id="IPR029047">
    <property type="entry name" value="HSP70_peptide-bd_sf"/>
</dbReference>
<evidence type="ECO:0000256" key="7">
    <source>
        <dbReference type="RuleBase" id="RU003322"/>
    </source>
</evidence>
<dbReference type="InterPro" id="IPR043129">
    <property type="entry name" value="ATPase_NBD"/>
</dbReference>
<reference evidence="8" key="1">
    <citation type="submission" date="2019-10" db="EMBL/GenBank/DDBJ databases">
        <authorList>
            <person name="Nor Muhammad N."/>
        </authorList>
    </citation>
    <scope>NUCLEOTIDE SEQUENCE</scope>
</reference>
<evidence type="ECO:0000256" key="1">
    <source>
        <dbReference type="ARBA" id="ARBA00007381"/>
    </source>
</evidence>
<dbReference type="EMBL" id="LR729986">
    <property type="protein sequence ID" value="VWP02172.1"/>
    <property type="molecule type" value="Genomic_DNA"/>
</dbReference>
<dbReference type="PROSITE" id="PS01036">
    <property type="entry name" value="HSP70_3"/>
    <property type="match status" value="1"/>
</dbReference>
<gene>
    <name evidence="8" type="primary">Q9UVL6</name>
</gene>
<dbReference type="SUPFAM" id="SSF53067">
    <property type="entry name" value="Actin-like ATPase domain"/>
    <property type="match status" value="2"/>
</dbReference>
<sequence>MITAIGIDLGTTRTCVCVWQNDLVAVIPNDEGNRFTSSCVSFTDTECLVGDIAMRNITRNPLNTIFNVKRLLGYKFSDPNLQSDIAQLPFHVFERDSVPHIRVQDRGVTRSPEEISSIILAKVKEVAGLYLGGVVTSAVVAVPAHFNHAQRQAIKRAGTIAGLHVRLISETSACAIAYNLNNRSPMERNVMIFDLGGGSLNVSLLSIEDGVSDVKATASCPHLGGEDFDARLVDHFATEINRRYRKDISGDARALLRLRTHCERAKCALSSSSRTTLEIDCLFDGVDFVASITRARFEALCEDLFQAALEPLAQVLRDAHCDKAQVHEIVLVGGSTRIPRIASLVSHFFDGKQPHRSVNPDEVVACGAAIHAAIVAGNTSTSTSEKMRDLLLLDCAPFALGVEAAGGVMAPLIARNARIPTRRSVVFTTHTDNQPGVFVQVYEGDGTHTRQNHLLGCFVLSGIRPAPRGVPRIEVTFDFDSNNNLIVSATDKASGNSKRLSMADERRGLSKEEMERMSADAEERYWEPAKRMAAKKRLEEYTSSARAVVKELEGALNNADMWLMGAQKASKEEYTQRHQGLEASAGAAIQKLKALANANAEECSGVRVVDETYLRSWQIARI</sequence>
<dbReference type="Gene3D" id="3.30.30.30">
    <property type="match status" value="1"/>
</dbReference>
<evidence type="ECO:0000256" key="6">
    <source>
        <dbReference type="ARBA" id="ARBA00048056"/>
    </source>
</evidence>
<name>A0A5K1K752_9APHY</name>
<dbReference type="PROSITE" id="PS00329">
    <property type="entry name" value="HSP70_2"/>
    <property type="match status" value="1"/>
</dbReference>
<keyword evidence="4 7" id="KW-0067">ATP-binding</keyword>
<dbReference type="PRINTS" id="PR00301">
    <property type="entry name" value="HEATSHOCK70"/>
</dbReference>
<dbReference type="PANTHER" id="PTHR19375">
    <property type="entry name" value="HEAT SHOCK PROTEIN 70KDA"/>
    <property type="match status" value="1"/>
</dbReference>
<dbReference type="Gene3D" id="2.60.34.10">
    <property type="entry name" value="Substrate Binding Domain Of DNAk, Chain A, domain 1"/>
    <property type="match status" value="1"/>
</dbReference>
<evidence type="ECO:0000313" key="8">
    <source>
        <dbReference type="EMBL" id="VWP02172.1"/>
    </source>
</evidence>
<accession>A0A5K1K752</accession>
<organism evidence="8">
    <name type="scientific">Ganoderma boninense</name>
    <dbReference type="NCBI Taxonomy" id="34458"/>
    <lineage>
        <taxon>Eukaryota</taxon>
        <taxon>Fungi</taxon>
        <taxon>Dikarya</taxon>
        <taxon>Basidiomycota</taxon>
        <taxon>Agaricomycotina</taxon>
        <taxon>Agaricomycetes</taxon>
        <taxon>Polyporales</taxon>
        <taxon>Polyporaceae</taxon>
        <taxon>Ganoderma</taxon>
    </lineage>
</organism>
<evidence type="ECO:0000256" key="4">
    <source>
        <dbReference type="ARBA" id="ARBA00022840"/>
    </source>
</evidence>
<evidence type="ECO:0000256" key="2">
    <source>
        <dbReference type="ARBA" id="ARBA00012554"/>
    </source>
</evidence>
<dbReference type="AlphaFoldDB" id="A0A5K1K752"/>
<keyword evidence="5" id="KW-0143">Chaperone</keyword>